<dbReference type="GO" id="GO:0016132">
    <property type="term" value="P:brassinosteroid biosynthetic process"/>
    <property type="evidence" value="ECO:0007669"/>
    <property type="project" value="TreeGrafter"/>
</dbReference>
<protein>
    <submittedName>
        <fullName evidence="4">Uncharacterized protein</fullName>
    </submittedName>
</protein>
<dbReference type="InterPro" id="IPR002403">
    <property type="entry name" value="Cyt_P450_E_grp-IV"/>
</dbReference>
<evidence type="ECO:0000313" key="4">
    <source>
        <dbReference type="EMBL" id="KAJ4964255.1"/>
    </source>
</evidence>
<dbReference type="OrthoDB" id="2789670at2759"/>
<name>A0A9Q0HGH2_9MAGN</name>
<keyword evidence="3" id="KW-1133">Transmembrane helix</keyword>
<evidence type="ECO:0000256" key="2">
    <source>
        <dbReference type="ARBA" id="ARBA00023004"/>
    </source>
</evidence>
<dbReference type="PRINTS" id="PR00465">
    <property type="entry name" value="EP450IV"/>
</dbReference>
<gene>
    <name evidence="4" type="ORF">NE237_024194</name>
</gene>
<sequence>MVPWGVCMAMAITVAMCLVVTKIFMRRMSRYHDHHQKSTDGSIPPGSLGFPLIGETLDFMAANCSNKGLYDFVHSRRLRYGSCFKTSIFRRTHIFVSSIKSAKGILMSNDEVNFSKRYIRSIAELVGKESLLCASPQEHHRLLRARLSALFTTDAVSLFVERFDHLVLTTLFRWEHTGTVVVLHDALSMTFKAMCKMLMSLEDPEEIEKLQKDVTQVYEAMVAIPLKLPHTRFYKGVKARRRIMETIRKMINQRRKGLEEHEDFMQALLLGEESSSDNASPLTDTQIQDNILTMIIAGQETTASAMTWMVKYLDENQDVQETLRVEQLQLASKVSSGSLLTLEDLNGIPFASKVVRESLRMASVVPWFPRVALKDCEVEGFKIKKGWIVNIDVKSIHLDPTVYHDPNKFCPSRWKVLDPDPSLEKWALFARLRSGCRVSVTRIAPK</sequence>
<dbReference type="SUPFAM" id="SSF48264">
    <property type="entry name" value="Cytochrome P450"/>
    <property type="match status" value="1"/>
</dbReference>
<dbReference type="EMBL" id="JAMYWD010000008">
    <property type="protein sequence ID" value="KAJ4964255.1"/>
    <property type="molecule type" value="Genomic_DNA"/>
</dbReference>
<comment type="caution">
    <text evidence="4">The sequence shown here is derived from an EMBL/GenBank/DDBJ whole genome shotgun (WGS) entry which is preliminary data.</text>
</comment>
<dbReference type="PANTHER" id="PTHR24286:SF189">
    <property type="entry name" value="CYTOCHROME P450, FAMILY 722, SUBFAMILY A, POLYPEPTIDE 1"/>
    <property type="match status" value="1"/>
</dbReference>
<organism evidence="4 5">
    <name type="scientific">Protea cynaroides</name>
    <dbReference type="NCBI Taxonomy" id="273540"/>
    <lineage>
        <taxon>Eukaryota</taxon>
        <taxon>Viridiplantae</taxon>
        <taxon>Streptophyta</taxon>
        <taxon>Embryophyta</taxon>
        <taxon>Tracheophyta</taxon>
        <taxon>Spermatophyta</taxon>
        <taxon>Magnoliopsida</taxon>
        <taxon>Proteales</taxon>
        <taxon>Proteaceae</taxon>
        <taxon>Protea</taxon>
    </lineage>
</organism>
<feature type="transmembrane region" description="Helical" evidence="3">
    <location>
        <begin position="6"/>
        <end position="25"/>
    </location>
</feature>
<dbReference type="GO" id="GO:0005506">
    <property type="term" value="F:iron ion binding"/>
    <property type="evidence" value="ECO:0007669"/>
    <property type="project" value="InterPro"/>
</dbReference>
<reference evidence="4" key="1">
    <citation type="journal article" date="2023" name="Plant J.">
        <title>The genome of the king protea, Protea cynaroides.</title>
        <authorList>
            <person name="Chang J."/>
            <person name="Duong T.A."/>
            <person name="Schoeman C."/>
            <person name="Ma X."/>
            <person name="Roodt D."/>
            <person name="Barker N."/>
            <person name="Li Z."/>
            <person name="Van de Peer Y."/>
            <person name="Mizrachi E."/>
        </authorList>
    </citation>
    <scope>NUCLEOTIDE SEQUENCE</scope>
    <source>
        <tissue evidence="4">Young leaves</tissue>
    </source>
</reference>
<dbReference type="GO" id="GO:0010268">
    <property type="term" value="P:brassinosteroid homeostasis"/>
    <property type="evidence" value="ECO:0007669"/>
    <property type="project" value="TreeGrafter"/>
</dbReference>
<dbReference type="AlphaFoldDB" id="A0A9Q0HGH2"/>
<keyword evidence="1" id="KW-0479">Metal-binding</keyword>
<dbReference type="InterPro" id="IPR036396">
    <property type="entry name" value="Cyt_P450_sf"/>
</dbReference>
<keyword evidence="3" id="KW-0812">Transmembrane</keyword>
<dbReference type="PANTHER" id="PTHR24286">
    <property type="entry name" value="CYTOCHROME P450 26"/>
    <property type="match status" value="1"/>
</dbReference>
<evidence type="ECO:0000256" key="1">
    <source>
        <dbReference type="ARBA" id="ARBA00022723"/>
    </source>
</evidence>
<keyword evidence="3" id="KW-0472">Membrane</keyword>
<dbReference type="GO" id="GO:0020037">
    <property type="term" value="F:heme binding"/>
    <property type="evidence" value="ECO:0007669"/>
    <property type="project" value="InterPro"/>
</dbReference>
<keyword evidence="5" id="KW-1185">Reference proteome</keyword>
<proteinExistence type="predicted"/>
<dbReference type="GO" id="GO:0004497">
    <property type="term" value="F:monooxygenase activity"/>
    <property type="evidence" value="ECO:0007669"/>
    <property type="project" value="InterPro"/>
</dbReference>
<keyword evidence="2" id="KW-0408">Iron</keyword>
<dbReference type="Proteomes" id="UP001141806">
    <property type="component" value="Unassembled WGS sequence"/>
</dbReference>
<dbReference type="InterPro" id="IPR001128">
    <property type="entry name" value="Cyt_P450"/>
</dbReference>
<dbReference type="Gene3D" id="1.10.630.10">
    <property type="entry name" value="Cytochrome P450"/>
    <property type="match status" value="1"/>
</dbReference>
<accession>A0A9Q0HGH2</accession>
<evidence type="ECO:0000313" key="5">
    <source>
        <dbReference type="Proteomes" id="UP001141806"/>
    </source>
</evidence>
<dbReference type="GO" id="GO:0016705">
    <property type="term" value="F:oxidoreductase activity, acting on paired donors, with incorporation or reduction of molecular oxygen"/>
    <property type="evidence" value="ECO:0007669"/>
    <property type="project" value="InterPro"/>
</dbReference>
<evidence type="ECO:0000256" key="3">
    <source>
        <dbReference type="SAM" id="Phobius"/>
    </source>
</evidence>
<dbReference type="GO" id="GO:0016125">
    <property type="term" value="P:sterol metabolic process"/>
    <property type="evidence" value="ECO:0007669"/>
    <property type="project" value="TreeGrafter"/>
</dbReference>
<dbReference type="Pfam" id="PF00067">
    <property type="entry name" value="p450"/>
    <property type="match status" value="1"/>
</dbReference>